<keyword evidence="1" id="KW-0812">Transmembrane</keyword>
<feature type="transmembrane region" description="Helical" evidence="1">
    <location>
        <begin position="6"/>
        <end position="24"/>
    </location>
</feature>
<keyword evidence="3" id="KW-1185">Reference proteome</keyword>
<dbReference type="RefSeq" id="WP_227708168.1">
    <property type="nucleotide sequence ID" value="NZ_JAJEQX010000020.1"/>
</dbReference>
<dbReference type="EMBL" id="JAJEQX010000020">
    <property type="protein sequence ID" value="MCC2255028.1"/>
    <property type="molecule type" value="Genomic_DNA"/>
</dbReference>
<feature type="transmembrane region" description="Helical" evidence="1">
    <location>
        <begin position="197"/>
        <end position="216"/>
    </location>
</feature>
<feature type="transmembrane region" description="Helical" evidence="1">
    <location>
        <begin position="45"/>
        <end position="70"/>
    </location>
</feature>
<name>A0ABS8G0E8_9FIRM</name>
<feature type="transmembrane region" description="Helical" evidence="1">
    <location>
        <begin position="161"/>
        <end position="185"/>
    </location>
</feature>
<sequence length="245" mass="27026">MDTFIIIVLILAFISAGITAFFFLRKKKCPGTSGSGFKGRMPAALSGFLTVLCILVFTVGFMAVGGYFIYRGYEEDLRYTAQTEGIVIEYAQKSDYTETPSKPVYAPVVRYHTEDGSVYAGTGSIWTQNPPFKIGETVSLRYAPGLASPVYVAGYASPVSWQLGIIFFLFGFVTTAIFLFSFILNRVIDDPEYRRRVLGRAAAALIVLLILAGWCILAGPKLTALSAVLFLLYLLVIKFKGKRIR</sequence>
<comment type="caution">
    <text evidence="2">The sequence shown here is derived from an EMBL/GenBank/DDBJ whole genome shotgun (WGS) entry which is preliminary data.</text>
</comment>
<keyword evidence="1" id="KW-0472">Membrane</keyword>
<keyword evidence="1" id="KW-1133">Transmembrane helix</keyword>
<organism evidence="2 3">
    <name type="scientific">Ruminococcus turbiniformis</name>
    <dbReference type="NCBI Taxonomy" id="2881258"/>
    <lineage>
        <taxon>Bacteria</taxon>
        <taxon>Bacillati</taxon>
        <taxon>Bacillota</taxon>
        <taxon>Clostridia</taxon>
        <taxon>Eubacteriales</taxon>
        <taxon>Oscillospiraceae</taxon>
        <taxon>Ruminococcus</taxon>
    </lineage>
</organism>
<protein>
    <submittedName>
        <fullName evidence="2">DUF3592 domain-containing protein</fullName>
    </submittedName>
</protein>
<feature type="transmembrane region" description="Helical" evidence="1">
    <location>
        <begin position="222"/>
        <end position="239"/>
    </location>
</feature>
<accession>A0ABS8G0E8</accession>
<gene>
    <name evidence="2" type="ORF">LKD70_11450</name>
</gene>
<evidence type="ECO:0000256" key="1">
    <source>
        <dbReference type="SAM" id="Phobius"/>
    </source>
</evidence>
<dbReference type="Proteomes" id="UP001198151">
    <property type="component" value="Unassembled WGS sequence"/>
</dbReference>
<proteinExistence type="predicted"/>
<reference evidence="2 3" key="1">
    <citation type="submission" date="2021-10" db="EMBL/GenBank/DDBJ databases">
        <title>Anaerobic single-cell dispensing facilitates the cultivation of human gut bacteria.</title>
        <authorList>
            <person name="Afrizal A."/>
        </authorList>
    </citation>
    <scope>NUCLEOTIDE SEQUENCE [LARGE SCALE GENOMIC DNA]</scope>
    <source>
        <strain evidence="2 3">CLA-AA-H200</strain>
    </source>
</reference>
<evidence type="ECO:0000313" key="3">
    <source>
        <dbReference type="Proteomes" id="UP001198151"/>
    </source>
</evidence>
<evidence type="ECO:0000313" key="2">
    <source>
        <dbReference type="EMBL" id="MCC2255028.1"/>
    </source>
</evidence>